<evidence type="ECO:0000256" key="1">
    <source>
        <dbReference type="SAM" id="MobiDB-lite"/>
    </source>
</evidence>
<feature type="region of interest" description="Disordered" evidence="1">
    <location>
        <begin position="33"/>
        <end position="70"/>
    </location>
</feature>
<keyword evidence="3" id="KW-1185">Reference proteome</keyword>
<reference evidence="3" key="1">
    <citation type="submission" date="2014-04" db="EMBL/GenBank/DDBJ databases">
        <title>Evolutionary Origins and Diversification of the Mycorrhizal Mutualists.</title>
        <authorList>
            <consortium name="DOE Joint Genome Institute"/>
            <consortium name="Mycorrhizal Genomics Consortium"/>
            <person name="Kohler A."/>
            <person name="Kuo A."/>
            <person name="Nagy L.G."/>
            <person name="Floudas D."/>
            <person name="Copeland A."/>
            <person name="Barry K.W."/>
            <person name="Cichocki N."/>
            <person name="Veneault-Fourrey C."/>
            <person name="LaButti K."/>
            <person name="Lindquist E.A."/>
            <person name="Lipzen A."/>
            <person name="Lundell T."/>
            <person name="Morin E."/>
            <person name="Murat C."/>
            <person name="Riley R."/>
            <person name="Ohm R."/>
            <person name="Sun H."/>
            <person name="Tunlid A."/>
            <person name="Henrissat B."/>
            <person name="Grigoriev I.V."/>
            <person name="Hibbett D.S."/>
            <person name="Martin F."/>
        </authorList>
    </citation>
    <scope>NUCLEOTIDE SEQUENCE [LARGE SCALE GENOMIC DNA]</scope>
    <source>
        <strain evidence="3">FD-334 SS-4</strain>
    </source>
</reference>
<name>A0A0D2KTE2_HYPSF</name>
<accession>A0A0D2KTE2</accession>
<gene>
    <name evidence="2" type="ORF">HYPSUDRAFT_1000895</name>
</gene>
<dbReference type="EMBL" id="KN817597">
    <property type="protein sequence ID" value="KJA17897.1"/>
    <property type="molecule type" value="Genomic_DNA"/>
</dbReference>
<evidence type="ECO:0000313" key="3">
    <source>
        <dbReference type="Proteomes" id="UP000054270"/>
    </source>
</evidence>
<sequence>MSEPRRKTIGPRRPCPCSVCNGAMKSLTTIRNHRLRDQNEPEDATITNNTANKETKHNKKPSQGTKSVPVQLSTVTVAAPQSSVIPAAPLPNVPQNSSPMIPDYRTLQVAYLSLQQRCLTLERELYIERLTKGQLIKHLDHLVEVLAPRPPRAYGQLPAGNFQRLG</sequence>
<feature type="compositionally biased region" description="Polar residues" evidence="1">
    <location>
        <begin position="61"/>
        <end position="70"/>
    </location>
</feature>
<organism evidence="2 3">
    <name type="scientific">Hypholoma sublateritium (strain FD-334 SS-4)</name>
    <dbReference type="NCBI Taxonomy" id="945553"/>
    <lineage>
        <taxon>Eukaryota</taxon>
        <taxon>Fungi</taxon>
        <taxon>Dikarya</taxon>
        <taxon>Basidiomycota</taxon>
        <taxon>Agaricomycotina</taxon>
        <taxon>Agaricomycetes</taxon>
        <taxon>Agaricomycetidae</taxon>
        <taxon>Agaricales</taxon>
        <taxon>Agaricineae</taxon>
        <taxon>Strophariaceae</taxon>
        <taxon>Hypholoma</taxon>
    </lineage>
</organism>
<proteinExistence type="predicted"/>
<dbReference type="Proteomes" id="UP000054270">
    <property type="component" value="Unassembled WGS sequence"/>
</dbReference>
<dbReference type="AlphaFoldDB" id="A0A0D2KTE2"/>
<protein>
    <submittedName>
        <fullName evidence="2">Uncharacterized protein</fullName>
    </submittedName>
</protein>
<dbReference type="OrthoDB" id="3115561at2759"/>
<evidence type="ECO:0000313" key="2">
    <source>
        <dbReference type="EMBL" id="KJA17897.1"/>
    </source>
</evidence>